<dbReference type="InterPro" id="IPR008984">
    <property type="entry name" value="SMAD_FHA_dom_sf"/>
</dbReference>
<dbReference type="SUPFAM" id="SSF49879">
    <property type="entry name" value="SMAD/FHA domain"/>
    <property type="match status" value="1"/>
</dbReference>
<feature type="transmembrane region" description="Helical" evidence="2">
    <location>
        <begin position="321"/>
        <end position="342"/>
    </location>
</feature>
<dbReference type="Proteomes" id="UP000193834">
    <property type="component" value="Unassembled WGS sequence"/>
</dbReference>
<gene>
    <name evidence="4" type="ORF">SAMN06295960_2025</name>
</gene>
<keyword evidence="5" id="KW-1185">Reference proteome</keyword>
<feature type="domain" description="FHA" evidence="3">
    <location>
        <begin position="554"/>
        <end position="605"/>
    </location>
</feature>
<feature type="compositionally biased region" description="Basic and acidic residues" evidence="1">
    <location>
        <begin position="460"/>
        <end position="487"/>
    </location>
</feature>
<dbReference type="InterPro" id="IPR050923">
    <property type="entry name" value="Cell_Proc_Reg/RNA_Proc"/>
</dbReference>
<protein>
    <submittedName>
        <fullName evidence="4">FHA domain-containing protein</fullName>
    </submittedName>
</protein>
<dbReference type="PANTHER" id="PTHR23308">
    <property type="entry name" value="NUCLEAR INHIBITOR OF PROTEIN PHOSPHATASE-1"/>
    <property type="match status" value="1"/>
</dbReference>
<dbReference type="Pfam" id="PF00498">
    <property type="entry name" value="FHA"/>
    <property type="match status" value="1"/>
</dbReference>
<keyword evidence="2" id="KW-1133">Transmembrane helix</keyword>
<sequence length="631" mass="71973">MYGYTAEFFHEGQILMLLHREPALRSHDMDIHSLKMLQRNRIPHILHVDMQELDFDVTLQYEISGKRMLQQLIRSEQLSEQQYYEWMLQLLKLLIDCREYMLSPNHLLLHEQFMFVQGGVQQGQLFVPYIPTNDPLHAKAALEGLRRLAVQLSGIVQHWSSDGFQQLIRKLHDDSQSIEQIQHFVQSMMAYQPIVQPDLHRADFHPRESSSHRVEYSMGLRQEEMNQELTYADRQSSGSMEQRESIRLPFGITEQPSVQADDMNIERNIRNSTSHEVDWGFDEEEDSEEEQPTQSLIISLGVSLFIAALGWKFGYFTSSNATGLILSIGATVIGAIVGYGWWKGWFHSMLRLPTVEPQRRRQAKKDSGDPLLPDFASIELTSQLKRTREKRKSKPSRPIRDIQSDSNHALSTMNSDVEQRTAHDKFTPRQAAHGASSFPNVHSHPYQQVRSSPLESPSSYEERNTEHGWHERRGGRDQGSDEDYKSSSMERHYAMLSAHTSILSGGPQDATALLLPSNTADGGQDLPLGQLRIEKLARDGSTLSEERIAGEWPYVLGRSNQGVHYVLAEAGISKLHCELEKDEAGCYTVQDLGSKNGTELNGELLVPYKKYALDDRARLKLGNTILIIHHL</sequence>
<name>A0A1X7K401_9BACL</name>
<dbReference type="Gene3D" id="2.60.200.20">
    <property type="match status" value="1"/>
</dbReference>
<accession>A0A1X7K401</accession>
<evidence type="ECO:0000313" key="4">
    <source>
        <dbReference type="EMBL" id="SMG35336.1"/>
    </source>
</evidence>
<dbReference type="RefSeq" id="WP_176228885.1">
    <property type="nucleotide sequence ID" value="NZ_FXAZ01000002.1"/>
</dbReference>
<dbReference type="InterPro" id="IPR000253">
    <property type="entry name" value="FHA_dom"/>
</dbReference>
<evidence type="ECO:0000256" key="1">
    <source>
        <dbReference type="SAM" id="MobiDB-lite"/>
    </source>
</evidence>
<dbReference type="SMART" id="SM00240">
    <property type="entry name" value="FHA"/>
    <property type="match status" value="1"/>
</dbReference>
<feature type="compositionally biased region" description="Basic residues" evidence="1">
    <location>
        <begin position="385"/>
        <end position="397"/>
    </location>
</feature>
<dbReference type="PROSITE" id="PS50006">
    <property type="entry name" value="FHA_DOMAIN"/>
    <property type="match status" value="1"/>
</dbReference>
<evidence type="ECO:0000256" key="2">
    <source>
        <dbReference type="SAM" id="Phobius"/>
    </source>
</evidence>
<dbReference type="AlphaFoldDB" id="A0A1X7K401"/>
<dbReference type="STRING" id="1852522.SAMN06295960_2025"/>
<feature type="transmembrane region" description="Helical" evidence="2">
    <location>
        <begin position="296"/>
        <end position="315"/>
    </location>
</feature>
<keyword evidence="2" id="KW-0812">Transmembrane</keyword>
<dbReference type="Pfam" id="PF19909">
    <property type="entry name" value="DUF6382"/>
    <property type="match status" value="1"/>
</dbReference>
<feature type="compositionally biased region" description="Basic and acidic residues" evidence="1">
    <location>
        <begin position="417"/>
        <end position="427"/>
    </location>
</feature>
<evidence type="ECO:0000313" key="5">
    <source>
        <dbReference type="Proteomes" id="UP000193834"/>
    </source>
</evidence>
<feature type="region of interest" description="Disordered" evidence="1">
    <location>
        <begin position="383"/>
        <end position="487"/>
    </location>
</feature>
<dbReference type="EMBL" id="FXAZ01000002">
    <property type="protein sequence ID" value="SMG35336.1"/>
    <property type="molecule type" value="Genomic_DNA"/>
</dbReference>
<dbReference type="CDD" id="cd00060">
    <property type="entry name" value="FHA"/>
    <property type="match status" value="1"/>
</dbReference>
<proteinExistence type="predicted"/>
<dbReference type="InterPro" id="IPR045962">
    <property type="entry name" value="DUF6382"/>
</dbReference>
<feature type="compositionally biased region" description="Polar residues" evidence="1">
    <location>
        <begin position="437"/>
        <end position="450"/>
    </location>
</feature>
<organism evidence="4 5">
    <name type="scientific">Paenibacillus aquistagni</name>
    <dbReference type="NCBI Taxonomy" id="1852522"/>
    <lineage>
        <taxon>Bacteria</taxon>
        <taxon>Bacillati</taxon>
        <taxon>Bacillota</taxon>
        <taxon>Bacilli</taxon>
        <taxon>Bacillales</taxon>
        <taxon>Paenibacillaceae</taxon>
        <taxon>Paenibacillus</taxon>
    </lineage>
</organism>
<evidence type="ECO:0000259" key="3">
    <source>
        <dbReference type="PROSITE" id="PS50006"/>
    </source>
</evidence>
<reference evidence="4 5" key="1">
    <citation type="submission" date="2017-04" db="EMBL/GenBank/DDBJ databases">
        <authorList>
            <person name="Afonso C.L."/>
            <person name="Miller P.J."/>
            <person name="Scott M.A."/>
            <person name="Spackman E."/>
            <person name="Goraichik I."/>
            <person name="Dimitrov K.M."/>
            <person name="Suarez D.L."/>
            <person name="Swayne D.E."/>
        </authorList>
    </citation>
    <scope>NUCLEOTIDE SEQUENCE [LARGE SCALE GENOMIC DNA]</scope>
    <source>
        <strain evidence="4 5">11</strain>
    </source>
</reference>
<feature type="compositionally biased region" description="Polar residues" evidence="1">
    <location>
        <begin position="404"/>
        <end position="416"/>
    </location>
</feature>
<keyword evidence="2" id="KW-0472">Membrane</keyword>